<feature type="transmembrane region" description="Helical" evidence="2">
    <location>
        <begin position="65"/>
        <end position="86"/>
    </location>
</feature>
<evidence type="ECO:0000313" key="4">
    <source>
        <dbReference type="EMBL" id="MDI3235425.1"/>
    </source>
</evidence>
<dbReference type="Gene3D" id="3.30.70.270">
    <property type="match status" value="1"/>
</dbReference>
<keyword evidence="2" id="KW-0472">Membrane</keyword>
<keyword evidence="5" id="KW-1185">Reference proteome</keyword>
<feature type="transmembrane region" description="Helical" evidence="2">
    <location>
        <begin position="102"/>
        <end position="120"/>
    </location>
</feature>
<keyword evidence="4" id="KW-0808">Transferase</keyword>
<proteinExistence type="predicted"/>
<evidence type="ECO:0000256" key="1">
    <source>
        <dbReference type="SAM" id="Coils"/>
    </source>
</evidence>
<name>A0ABT6R389_9BACL</name>
<keyword evidence="4" id="KW-0548">Nucleotidyltransferase</keyword>
<dbReference type="PANTHER" id="PTHR46663">
    <property type="entry name" value="DIGUANYLATE CYCLASE DGCT-RELATED"/>
    <property type="match status" value="1"/>
</dbReference>
<dbReference type="InterPro" id="IPR052163">
    <property type="entry name" value="DGC-Regulatory_Protein"/>
</dbReference>
<feature type="coiled-coil region" evidence="1">
    <location>
        <begin position="315"/>
        <end position="343"/>
    </location>
</feature>
<dbReference type="NCBIfam" id="TIGR00254">
    <property type="entry name" value="GGDEF"/>
    <property type="match status" value="1"/>
</dbReference>
<dbReference type="InterPro" id="IPR043128">
    <property type="entry name" value="Rev_trsase/Diguanyl_cyclase"/>
</dbReference>
<dbReference type="SMART" id="SM00267">
    <property type="entry name" value="GGDEF"/>
    <property type="match status" value="1"/>
</dbReference>
<protein>
    <submittedName>
        <fullName evidence="4">GGDEF domain-containing protein</fullName>
        <ecNumber evidence="4">2.7.7.65</ecNumber>
    </submittedName>
</protein>
<reference evidence="4 5" key="1">
    <citation type="submission" date="2023-04" db="EMBL/GenBank/DDBJ databases">
        <title>Antarctic isolates genomes.</title>
        <authorList>
            <person name="Dimov S.G."/>
        </authorList>
    </citation>
    <scope>NUCLEOTIDE SEQUENCE [LARGE SCALE GENOMIC DNA]</scope>
    <source>
        <strain evidence="4 5">AL19</strain>
    </source>
</reference>
<keyword evidence="1" id="KW-0175">Coiled coil</keyword>
<feature type="transmembrane region" description="Helical" evidence="2">
    <location>
        <begin position="262"/>
        <end position="281"/>
    </location>
</feature>
<dbReference type="InterPro" id="IPR029787">
    <property type="entry name" value="Nucleotide_cyclase"/>
</dbReference>
<organism evidence="4 5">
    <name type="scientific">Exiguobacterium antarcticum</name>
    <dbReference type="NCBI Taxonomy" id="132920"/>
    <lineage>
        <taxon>Bacteria</taxon>
        <taxon>Bacillati</taxon>
        <taxon>Bacillota</taxon>
        <taxon>Bacilli</taxon>
        <taxon>Bacillales</taxon>
        <taxon>Bacillales Family XII. Incertae Sedis</taxon>
        <taxon>Exiguobacterium</taxon>
    </lineage>
</organism>
<feature type="transmembrane region" description="Helical" evidence="2">
    <location>
        <begin position="287"/>
        <end position="305"/>
    </location>
</feature>
<feature type="domain" description="GGDEF" evidence="3">
    <location>
        <begin position="374"/>
        <end position="506"/>
    </location>
</feature>
<feature type="transmembrane region" description="Helical" evidence="2">
    <location>
        <begin position="132"/>
        <end position="151"/>
    </location>
</feature>
<feature type="transmembrane region" description="Helical" evidence="2">
    <location>
        <begin position="5"/>
        <end position="23"/>
    </location>
</feature>
<dbReference type="CDD" id="cd01949">
    <property type="entry name" value="GGDEF"/>
    <property type="match status" value="1"/>
</dbReference>
<dbReference type="Pfam" id="PF00990">
    <property type="entry name" value="GGDEF"/>
    <property type="match status" value="1"/>
</dbReference>
<sequence length="506" mass="57716">MYKLIYAVIGGWILSHTLWLGIVGTSSDLSKIGNSLFMILGTMLSIGLLTFAIRRHPNRPFTRRLFLLLLFGNTALAIGETAQLIVDTLQLKRVGPFDGIDLVFGMQIGFYLLAFCYFLISRRGHINLRFFLFDELIILIVTGAISWHYLVTPYLEQASLFSFKTLLLLRYPLGDLLLLGGMLILFFGVMKRGNSIPLLMILVGFHLQLFADLLYVALYRADFPVSAMWLDPIWLATVLLIGGAAILFDVDERPLDLKVNRQILDGIRLVTPYIFLLILFVTMARQAVSWNGLTIGLMIAIPLLISRQIRIVMENQRLRENLEAKVEERTAALEQALEEMEHMAYHDALTNLPNRYLFARLFKEELRRAEIHQRFVGLYFIDIDHFKQVNDTYGHQIGDQLIIDIANRLEKRLPHNTVISRQGGDEFVVLLFDVKDESDIEACGQQLIDLFERPFILHATPVFMTASIGGAIYPTHATSRSALIERADVAMYEAKRRGKNQFHVEV</sequence>
<dbReference type="RefSeq" id="WP_041255892.1">
    <property type="nucleotide sequence ID" value="NZ_JASBQV010000015.1"/>
</dbReference>
<feature type="transmembrane region" description="Helical" evidence="2">
    <location>
        <begin position="196"/>
        <end position="221"/>
    </location>
</feature>
<accession>A0ABT6R389</accession>
<keyword evidence="2" id="KW-0812">Transmembrane</keyword>
<dbReference type="SUPFAM" id="SSF55073">
    <property type="entry name" value="Nucleotide cyclase"/>
    <property type="match status" value="1"/>
</dbReference>
<dbReference type="PANTHER" id="PTHR46663:SF2">
    <property type="entry name" value="GGDEF DOMAIN-CONTAINING PROTEIN"/>
    <property type="match status" value="1"/>
</dbReference>
<gene>
    <name evidence="4" type="ORF">QK289_10430</name>
</gene>
<dbReference type="EC" id="2.7.7.65" evidence="4"/>
<evidence type="ECO:0000256" key="2">
    <source>
        <dbReference type="SAM" id="Phobius"/>
    </source>
</evidence>
<feature type="transmembrane region" description="Helical" evidence="2">
    <location>
        <begin position="35"/>
        <end position="53"/>
    </location>
</feature>
<dbReference type="InterPro" id="IPR000160">
    <property type="entry name" value="GGDEF_dom"/>
</dbReference>
<dbReference type="GO" id="GO:0052621">
    <property type="term" value="F:diguanylate cyclase activity"/>
    <property type="evidence" value="ECO:0007669"/>
    <property type="project" value="UniProtKB-EC"/>
</dbReference>
<dbReference type="Proteomes" id="UP001243286">
    <property type="component" value="Unassembled WGS sequence"/>
</dbReference>
<dbReference type="EMBL" id="JASBQV010000015">
    <property type="protein sequence ID" value="MDI3235425.1"/>
    <property type="molecule type" value="Genomic_DNA"/>
</dbReference>
<keyword evidence="2" id="KW-1133">Transmembrane helix</keyword>
<feature type="transmembrane region" description="Helical" evidence="2">
    <location>
        <begin position="171"/>
        <end position="189"/>
    </location>
</feature>
<comment type="caution">
    <text evidence="4">The sequence shown here is derived from an EMBL/GenBank/DDBJ whole genome shotgun (WGS) entry which is preliminary data.</text>
</comment>
<feature type="transmembrane region" description="Helical" evidence="2">
    <location>
        <begin position="233"/>
        <end position="250"/>
    </location>
</feature>
<evidence type="ECO:0000313" key="5">
    <source>
        <dbReference type="Proteomes" id="UP001243286"/>
    </source>
</evidence>
<evidence type="ECO:0000259" key="3">
    <source>
        <dbReference type="PROSITE" id="PS50887"/>
    </source>
</evidence>
<dbReference type="PROSITE" id="PS50887">
    <property type="entry name" value="GGDEF"/>
    <property type="match status" value="1"/>
</dbReference>